<dbReference type="GO" id="GO:0009277">
    <property type="term" value="C:fungal-type cell wall"/>
    <property type="evidence" value="ECO:0007669"/>
    <property type="project" value="TreeGrafter"/>
</dbReference>
<dbReference type="Pfam" id="PF10290">
    <property type="entry name" value="YJL171C_Tos1_N"/>
    <property type="match status" value="1"/>
</dbReference>
<keyword evidence="12" id="KW-1185">Reference proteome</keyword>
<accession>A0A3N4LW30</accession>
<dbReference type="PROSITE" id="PS51257">
    <property type="entry name" value="PROKAR_LIPOPROTEIN"/>
    <property type="match status" value="1"/>
</dbReference>
<comment type="catalytic activity">
    <reaction evidence="1">
        <text>Hydrolysis of (1-&gt;3)-beta-D-glucosidic linkages in (1-&gt;3)-beta-D-glucans.</text>
        <dbReference type="EC" id="3.2.1.39"/>
    </reaction>
</comment>
<evidence type="ECO:0000256" key="1">
    <source>
        <dbReference type="ARBA" id="ARBA00000382"/>
    </source>
</evidence>
<proteinExistence type="inferred from homology"/>
<gene>
    <name evidence="11" type="ORF">L211DRAFT_896906</name>
</gene>
<dbReference type="PANTHER" id="PTHR31737:SF2">
    <property type="entry name" value="PROTEIN TOS1"/>
    <property type="match status" value="1"/>
</dbReference>
<dbReference type="AlphaFoldDB" id="A0A3N4LW30"/>
<evidence type="ECO:0000256" key="7">
    <source>
        <dbReference type="ARBA" id="ARBA00023316"/>
    </source>
</evidence>
<dbReference type="EMBL" id="ML121532">
    <property type="protein sequence ID" value="RPB27114.1"/>
    <property type="molecule type" value="Genomic_DNA"/>
</dbReference>
<protein>
    <recommendedName>
        <fullName evidence="3">glucan endo-1,3-beta-D-glucosidase</fullName>
        <ecNumber evidence="3">3.2.1.39</ecNumber>
    </recommendedName>
</protein>
<comment type="similarity">
    <text evidence="2">Belongs to the PGA52 family.</text>
</comment>
<dbReference type="PANTHER" id="PTHR31737">
    <property type="entry name" value="PROTEIN TOS1"/>
    <property type="match status" value="1"/>
</dbReference>
<feature type="signal peptide" evidence="8">
    <location>
        <begin position="1"/>
        <end position="23"/>
    </location>
</feature>
<feature type="domain" description="Cell wall protein YJL171C/Tos1 C-terminal" evidence="9">
    <location>
        <begin position="146"/>
        <end position="371"/>
    </location>
</feature>
<keyword evidence="7" id="KW-0961">Cell wall biogenesis/degradation</keyword>
<keyword evidence="5" id="KW-0378">Hydrolase</keyword>
<keyword evidence="4 8" id="KW-0732">Signal</keyword>
<dbReference type="EC" id="3.2.1.39" evidence="3"/>
<dbReference type="Pfam" id="PF10287">
    <property type="entry name" value="YJL171C_Tos1_C"/>
    <property type="match status" value="1"/>
</dbReference>
<dbReference type="STRING" id="1051890.A0A3N4LW30"/>
<dbReference type="InParanoid" id="A0A3N4LW30"/>
<dbReference type="GO" id="GO:0042973">
    <property type="term" value="F:glucan endo-1,3-beta-D-glucosidase activity"/>
    <property type="evidence" value="ECO:0007669"/>
    <property type="project" value="UniProtKB-EC"/>
</dbReference>
<dbReference type="InterPro" id="IPR018805">
    <property type="entry name" value="YJL171C/Tos1_C"/>
</dbReference>
<feature type="chain" id="PRO_5017945423" description="glucan endo-1,3-beta-D-glucosidase" evidence="8">
    <location>
        <begin position="24"/>
        <end position="394"/>
    </location>
</feature>
<reference evidence="11 12" key="1">
    <citation type="journal article" date="2018" name="Nat. Ecol. Evol.">
        <title>Pezizomycetes genomes reveal the molecular basis of ectomycorrhizal truffle lifestyle.</title>
        <authorList>
            <person name="Murat C."/>
            <person name="Payen T."/>
            <person name="Noel B."/>
            <person name="Kuo A."/>
            <person name="Morin E."/>
            <person name="Chen J."/>
            <person name="Kohler A."/>
            <person name="Krizsan K."/>
            <person name="Balestrini R."/>
            <person name="Da Silva C."/>
            <person name="Montanini B."/>
            <person name="Hainaut M."/>
            <person name="Levati E."/>
            <person name="Barry K.W."/>
            <person name="Belfiori B."/>
            <person name="Cichocki N."/>
            <person name="Clum A."/>
            <person name="Dockter R.B."/>
            <person name="Fauchery L."/>
            <person name="Guy J."/>
            <person name="Iotti M."/>
            <person name="Le Tacon F."/>
            <person name="Lindquist E.A."/>
            <person name="Lipzen A."/>
            <person name="Malagnac F."/>
            <person name="Mello A."/>
            <person name="Molinier V."/>
            <person name="Miyauchi S."/>
            <person name="Poulain J."/>
            <person name="Riccioni C."/>
            <person name="Rubini A."/>
            <person name="Sitrit Y."/>
            <person name="Splivallo R."/>
            <person name="Traeger S."/>
            <person name="Wang M."/>
            <person name="Zifcakova L."/>
            <person name="Wipf D."/>
            <person name="Zambonelli A."/>
            <person name="Paolocci F."/>
            <person name="Nowrousian M."/>
            <person name="Ottonello S."/>
            <person name="Baldrian P."/>
            <person name="Spatafora J.W."/>
            <person name="Henrissat B."/>
            <person name="Nagy L.G."/>
            <person name="Aury J.M."/>
            <person name="Wincker P."/>
            <person name="Grigoriev I.V."/>
            <person name="Bonfante P."/>
            <person name="Martin F.M."/>
        </authorList>
    </citation>
    <scope>NUCLEOTIDE SEQUENCE [LARGE SCALE GENOMIC DNA]</scope>
    <source>
        <strain evidence="11 12">ATCC MYA-4762</strain>
    </source>
</reference>
<evidence type="ECO:0000256" key="8">
    <source>
        <dbReference type="SAM" id="SignalP"/>
    </source>
</evidence>
<evidence type="ECO:0000259" key="10">
    <source>
        <dbReference type="Pfam" id="PF10290"/>
    </source>
</evidence>
<name>A0A3N4LW30_9PEZI</name>
<dbReference type="Proteomes" id="UP000267821">
    <property type="component" value="Unassembled WGS sequence"/>
</dbReference>
<evidence type="ECO:0000256" key="2">
    <source>
        <dbReference type="ARBA" id="ARBA00006055"/>
    </source>
</evidence>
<evidence type="ECO:0000259" key="9">
    <source>
        <dbReference type="Pfam" id="PF10287"/>
    </source>
</evidence>
<dbReference type="OrthoDB" id="118256at2759"/>
<evidence type="ECO:0000313" key="11">
    <source>
        <dbReference type="EMBL" id="RPB27114.1"/>
    </source>
</evidence>
<evidence type="ECO:0000256" key="6">
    <source>
        <dbReference type="ARBA" id="ARBA00023295"/>
    </source>
</evidence>
<evidence type="ECO:0000256" key="3">
    <source>
        <dbReference type="ARBA" id="ARBA00012780"/>
    </source>
</evidence>
<sequence>MAPVKSVILGSAAALISFGLASATSCSGPVINSISYCNPVDQIKYDNIVSSGSYNDVIGMDLDSCTCSYAPKPVTGSPLDEGLSLHFRGPLQLKQFAVYYPAPPKQKRSHAHKHLGHHHAHHKRAMVDKPTSEYSDDGVTLPEGLWVRKAYYDGPSQTVEGLVFMNHRGGQGSGVWDKCGSSISYMSSDTTVGAKNPQILQNAPIKSRDEFMIFSDEECDDSCGFSRPGIPAFKGFAGSKKIFVFEFSMPDDVTPNPNNDPELSFNDNMPAIWALNSKIPRTSQYVLGQNSCSCWSSGCGELDLFEVLKDATPMCKSHFHSKKGAGGGDPNYFPRPVNGFVKYAVYFNDDNSATITKLPDSLKFPKKFSGQAIIANFTGLVAGILSSIFSVPQN</sequence>
<dbReference type="GO" id="GO:0071555">
    <property type="term" value="P:cell wall organization"/>
    <property type="evidence" value="ECO:0007669"/>
    <property type="project" value="UniProtKB-KW"/>
</dbReference>
<keyword evidence="6" id="KW-0326">Glycosidase</keyword>
<feature type="domain" description="Cell wall protein YJL171C/Tos1 N-terminal" evidence="10">
    <location>
        <begin position="41"/>
        <end position="101"/>
    </location>
</feature>
<evidence type="ECO:0000256" key="4">
    <source>
        <dbReference type="ARBA" id="ARBA00022729"/>
    </source>
</evidence>
<evidence type="ECO:0000256" key="5">
    <source>
        <dbReference type="ARBA" id="ARBA00022801"/>
    </source>
</evidence>
<dbReference type="InterPro" id="IPR018807">
    <property type="entry name" value="YJL171C/Tos1_N"/>
</dbReference>
<evidence type="ECO:0000313" key="12">
    <source>
        <dbReference type="Proteomes" id="UP000267821"/>
    </source>
</evidence>
<organism evidence="11 12">
    <name type="scientific">Terfezia boudieri ATCC MYA-4762</name>
    <dbReference type="NCBI Taxonomy" id="1051890"/>
    <lineage>
        <taxon>Eukaryota</taxon>
        <taxon>Fungi</taxon>
        <taxon>Dikarya</taxon>
        <taxon>Ascomycota</taxon>
        <taxon>Pezizomycotina</taxon>
        <taxon>Pezizomycetes</taxon>
        <taxon>Pezizales</taxon>
        <taxon>Pezizaceae</taxon>
        <taxon>Terfezia</taxon>
    </lineage>
</organism>
<dbReference type="FunCoup" id="A0A3N4LW30">
    <property type="interactions" value="33"/>
</dbReference>